<accession>A0A1R4HG52</accession>
<protein>
    <submittedName>
        <fullName evidence="1">Uncharacterized protein</fullName>
    </submittedName>
</protein>
<gene>
    <name evidence="1" type="ORF">CRENPOLYSF1_660025</name>
</gene>
<proteinExistence type="predicted"/>
<sequence length="61" mass="7058">MTVNKSQRRTDEDAGRHKADFLRNTALRCAEYAYRQVSGLISGNLDYLNHHLPMRKHSGTR</sequence>
<dbReference type="AlphaFoldDB" id="A0A1R4HG52"/>
<evidence type="ECO:0000313" key="1">
    <source>
        <dbReference type="EMBL" id="SJM95226.1"/>
    </source>
</evidence>
<organism evidence="1 2">
    <name type="scientific">Crenothrix polyspora</name>
    <dbReference type="NCBI Taxonomy" id="360316"/>
    <lineage>
        <taxon>Bacteria</taxon>
        <taxon>Pseudomonadati</taxon>
        <taxon>Pseudomonadota</taxon>
        <taxon>Gammaproteobacteria</taxon>
        <taxon>Methylococcales</taxon>
        <taxon>Crenotrichaceae</taxon>
        <taxon>Crenothrix</taxon>
    </lineage>
</organism>
<dbReference type="EMBL" id="FUKI01000144">
    <property type="protein sequence ID" value="SJM95226.1"/>
    <property type="molecule type" value="Genomic_DNA"/>
</dbReference>
<name>A0A1R4HG52_9GAMM</name>
<evidence type="ECO:0000313" key="2">
    <source>
        <dbReference type="Proteomes" id="UP000195667"/>
    </source>
</evidence>
<dbReference type="Proteomes" id="UP000195667">
    <property type="component" value="Unassembled WGS sequence"/>
</dbReference>
<keyword evidence="2" id="KW-1185">Reference proteome</keyword>
<reference evidence="2" key="1">
    <citation type="submission" date="2017-02" db="EMBL/GenBank/DDBJ databases">
        <authorList>
            <person name="Daims H."/>
        </authorList>
    </citation>
    <scope>NUCLEOTIDE SEQUENCE [LARGE SCALE GENOMIC DNA]</scope>
</reference>